<dbReference type="OrthoDB" id="652816at2759"/>
<evidence type="ECO:0000256" key="4">
    <source>
        <dbReference type="ARBA" id="ARBA00023163"/>
    </source>
</evidence>
<dbReference type="Pfam" id="PF03106">
    <property type="entry name" value="WRKY"/>
    <property type="match status" value="1"/>
</dbReference>
<evidence type="ECO:0000256" key="5">
    <source>
        <dbReference type="ARBA" id="ARBA00023242"/>
    </source>
</evidence>
<evidence type="ECO:0000256" key="1">
    <source>
        <dbReference type="ARBA" id="ARBA00004123"/>
    </source>
</evidence>
<dbReference type="InterPro" id="IPR044810">
    <property type="entry name" value="WRKY_plant"/>
</dbReference>
<comment type="subcellular location">
    <subcellularLocation>
        <location evidence="1">Nucleus</location>
    </subcellularLocation>
</comment>
<dbReference type="PANTHER" id="PTHR31221:SF38">
    <property type="entry name" value="WRKY DOMAIN-CONTAINING PROTEIN"/>
    <property type="match status" value="1"/>
</dbReference>
<evidence type="ECO:0000313" key="9">
    <source>
        <dbReference type="Proteomes" id="UP000604825"/>
    </source>
</evidence>
<dbReference type="GO" id="GO:0005634">
    <property type="term" value="C:nucleus"/>
    <property type="evidence" value="ECO:0007669"/>
    <property type="project" value="UniProtKB-SubCell"/>
</dbReference>
<dbReference type="GO" id="GO:0003700">
    <property type="term" value="F:DNA-binding transcription factor activity"/>
    <property type="evidence" value="ECO:0007669"/>
    <property type="project" value="InterPro"/>
</dbReference>
<gene>
    <name evidence="8" type="ORF">NCGR_LOCUS19784</name>
</gene>
<evidence type="ECO:0000256" key="2">
    <source>
        <dbReference type="ARBA" id="ARBA00023015"/>
    </source>
</evidence>
<dbReference type="GO" id="GO:0043565">
    <property type="term" value="F:sequence-specific DNA binding"/>
    <property type="evidence" value="ECO:0007669"/>
    <property type="project" value="InterPro"/>
</dbReference>
<accession>A0A811NSM5</accession>
<proteinExistence type="predicted"/>
<keyword evidence="2" id="KW-0805">Transcription regulation</keyword>
<dbReference type="EMBL" id="CAJGYO010000005">
    <property type="protein sequence ID" value="CAD6229168.1"/>
    <property type="molecule type" value="Genomic_DNA"/>
</dbReference>
<evidence type="ECO:0000313" key="8">
    <source>
        <dbReference type="EMBL" id="CAD6229168.1"/>
    </source>
</evidence>
<evidence type="ECO:0000259" key="7">
    <source>
        <dbReference type="PROSITE" id="PS50811"/>
    </source>
</evidence>
<dbReference type="InterPro" id="IPR036576">
    <property type="entry name" value="WRKY_dom_sf"/>
</dbReference>
<comment type="caution">
    <text evidence="8">The sequence shown here is derived from an EMBL/GenBank/DDBJ whole genome shotgun (WGS) entry which is preliminary data.</text>
</comment>
<evidence type="ECO:0000256" key="6">
    <source>
        <dbReference type="SAM" id="MobiDB-lite"/>
    </source>
</evidence>
<name>A0A811NSM5_9POAL</name>
<keyword evidence="4" id="KW-0804">Transcription</keyword>
<organism evidence="8 9">
    <name type="scientific">Miscanthus lutarioriparius</name>
    <dbReference type="NCBI Taxonomy" id="422564"/>
    <lineage>
        <taxon>Eukaryota</taxon>
        <taxon>Viridiplantae</taxon>
        <taxon>Streptophyta</taxon>
        <taxon>Embryophyta</taxon>
        <taxon>Tracheophyta</taxon>
        <taxon>Spermatophyta</taxon>
        <taxon>Magnoliopsida</taxon>
        <taxon>Liliopsida</taxon>
        <taxon>Poales</taxon>
        <taxon>Poaceae</taxon>
        <taxon>PACMAD clade</taxon>
        <taxon>Panicoideae</taxon>
        <taxon>Andropogonodae</taxon>
        <taxon>Andropogoneae</taxon>
        <taxon>Saccharinae</taxon>
        <taxon>Miscanthus</taxon>
    </lineage>
</organism>
<dbReference type="PANTHER" id="PTHR31221">
    <property type="entry name" value="WRKY TRANSCRIPTION FACTOR PROTEIN 1-RELATED"/>
    <property type="match status" value="1"/>
</dbReference>
<evidence type="ECO:0000256" key="3">
    <source>
        <dbReference type="ARBA" id="ARBA00023125"/>
    </source>
</evidence>
<feature type="compositionally biased region" description="Low complexity" evidence="6">
    <location>
        <begin position="230"/>
        <end position="248"/>
    </location>
</feature>
<protein>
    <recommendedName>
        <fullName evidence="7">WRKY domain-containing protein</fullName>
    </recommendedName>
</protein>
<dbReference type="AlphaFoldDB" id="A0A811NSM5"/>
<dbReference type="PROSITE" id="PS50811">
    <property type="entry name" value="WRKY"/>
    <property type="match status" value="1"/>
</dbReference>
<keyword evidence="5" id="KW-0539">Nucleus</keyword>
<keyword evidence="3" id="KW-0238">DNA-binding</keyword>
<dbReference type="InterPro" id="IPR003657">
    <property type="entry name" value="WRKY_dom"/>
</dbReference>
<sequence length="352" mass="36878">MGDGDGDYALHPQAGAADVAVWPGELDEQLITELLSDDSLLLLGALQQVPAGDSEQHCSRDTGPSSAPAAPCISGGGGELLPQPEAASRALCSVYTGPTIRDIEKALSTSRPYPWGSPRNSPMHLGRLGAASRAPEKYTTKVRSCGGKTPSDGYKWRKYGQKSIKNNPHPRSYYKCTSSRCVAKKHVEKSTDDPEWLIVTYEGPHLHGSQPLFPRPQWLSIDLSGAGAATSKTKQASSPAASAALASDDGGGGWPPSQQTMTRGRDDAEARGGPTAAAGEMATPGPPRIGRAGGAVSTQPRLVLTADSCDDGSTASVPPPWAAASFHCDSPPTTWSCHDFPFAWSPEAPLLL</sequence>
<feature type="domain" description="WRKY" evidence="7">
    <location>
        <begin position="151"/>
        <end position="210"/>
    </location>
</feature>
<feature type="region of interest" description="Disordered" evidence="6">
    <location>
        <begin position="230"/>
        <end position="295"/>
    </location>
</feature>
<dbReference type="SUPFAM" id="SSF118290">
    <property type="entry name" value="WRKY DNA-binding domain"/>
    <property type="match status" value="1"/>
</dbReference>
<dbReference type="Proteomes" id="UP000604825">
    <property type="component" value="Unassembled WGS sequence"/>
</dbReference>
<dbReference type="SMART" id="SM00774">
    <property type="entry name" value="WRKY"/>
    <property type="match status" value="1"/>
</dbReference>
<reference evidence="8" key="1">
    <citation type="submission" date="2020-10" db="EMBL/GenBank/DDBJ databases">
        <authorList>
            <person name="Han B."/>
            <person name="Lu T."/>
            <person name="Zhao Q."/>
            <person name="Huang X."/>
            <person name="Zhao Y."/>
        </authorList>
    </citation>
    <scope>NUCLEOTIDE SEQUENCE</scope>
</reference>
<dbReference type="Gene3D" id="2.20.25.80">
    <property type="entry name" value="WRKY domain"/>
    <property type="match status" value="1"/>
</dbReference>
<keyword evidence="9" id="KW-1185">Reference proteome</keyword>
<feature type="region of interest" description="Disordered" evidence="6">
    <location>
        <begin position="53"/>
        <end position="76"/>
    </location>
</feature>